<keyword evidence="6" id="KW-1185">Reference proteome</keyword>
<dbReference type="CDD" id="cd13666">
    <property type="entry name" value="PBP2_TRAP_DctP_like_1"/>
    <property type="match status" value="1"/>
</dbReference>
<feature type="chain" id="PRO_5011618759" evidence="4">
    <location>
        <begin position="28"/>
        <end position="357"/>
    </location>
</feature>
<dbReference type="Pfam" id="PF03480">
    <property type="entry name" value="DctP"/>
    <property type="match status" value="1"/>
</dbReference>
<keyword evidence="2 4" id="KW-0732">Signal</keyword>
<keyword evidence="3" id="KW-0574">Periplasm</keyword>
<organism evidence="5 6">
    <name type="scientific">Shimia aestuarii</name>
    <dbReference type="NCBI Taxonomy" id="254406"/>
    <lineage>
        <taxon>Bacteria</taxon>
        <taxon>Pseudomonadati</taxon>
        <taxon>Pseudomonadota</taxon>
        <taxon>Alphaproteobacteria</taxon>
        <taxon>Rhodobacterales</taxon>
        <taxon>Roseobacteraceae</taxon>
    </lineage>
</organism>
<accession>A0A1I4Q820</accession>
<dbReference type="PANTHER" id="PTHR33376:SF15">
    <property type="entry name" value="BLL6794 PROTEIN"/>
    <property type="match status" value="1"/>
</dbReference>
<evidence type="ECO:0000256" key="4">
    <source>
        <dbReference type="SAM" id="SignalP"/>
    </source>
</evidence>
<proteinExistence type="predicted"/>
<protein>
    <submittedName>
        <fullName evidence="5">TRAP-type C4-dicarboxylate transport system, substrate-binding protein</fullName>
    </submittedName>
</protein>
<reference evidence="5 6" key="1">
    <citation type="submission" date="2016-10" db="EMBL/GenBank/DDBJ databases">
        <authorList>
            <person name="de Groot N.N."/>
        </authorList>
    </citation>
    <scope>NUCLEOTIDE SEQUENCE [LARGE SCALE GENOMIC DNA]</scope>
    <source>
        <strain evidence="5 6">DSM 15283</strain>
    </source>
</reference>
<dbReference type="InterPro" id="IPR018389">
    <property type="entry name" value="DctP_fam"/>
</dbReference>
<dbReference type="SUPFAM" id="SSF53850">
    <property type="entry name" value="Periplasmic binding protein-like II"/>
    <property type="match status" value="1"/>
</dbReference>
<sequence length="357" mass="37810">MKQFLRSGVVAATLAVAGVSGAGVALAETMNVTIVAGHPPVFRWVKHASQTFIPAVNKALEGSGTTIEWSEQYGGSLAKVGEELEAVEEGLAEIGLVSSLFDPAKLAPQNVTYFTPFVVSDSTLVSEWMDKLQSSNADMKAAWEANGLEYLGGAIGIDDYLLMTNFPVKSIADLEGRKIGAPGPAVNWLKGTGAVGVSGNLTTYYNEIKTGVYDGVIVFASAALPGKLHEVAPYITKVGFGAQYAGGFAANKDWFDGLDPAVQQALRDAAEADRIAYHADLDASVSKFLEIMTSQGATVTEVDEGFRAQWAAGMDNVAKVWAEKLDDAGVNGSAVLKDYMDTMRAAGAQPVRNWDQE</sequence>
<dbReference type="Proteomes" id="UP000199144">
    <property type="component" value="Unassembled WGS sequence"/>
</dbReference>
<dbReference type="GO" id="GO:0055085">
    <property type="term" value="P:transmembrane transport"/>
    <property type="evidence" value="ECO:0007669"/>
    <property type="project" value="InterPro"/>
</dbReference>
<dbReference type="NCBIfam" id="NF037995">
    <property type="entry name" value="TRAP_S1"/>
    <property type="match status" value="1"/>
</dbReference>
<evidence type="ECO:0000256" key="2">
    <source>
        <dbReference type="ARBA" id="ARBA00022729"/>
    </source>
</evidence>
<feature type="signal peptide" evidence="4">
    <location>
        <begin position="1"/>
        <end position="27"/>
    </location>
</feature>
<dbReference type="InterPro" id="IPR038404">
    <property type="entry name" value="TRAP_DctP_sf"/>
</dbReference>
<dbReference type="PANTHER" id="PTHR33376">
    <property type="match status" value="1"/>
</dbReference>
<evidence type="ECO:0000256" key="3">
    <source>
        <dbReference type="ARBA" id="ARBA00022764"/>
    </source>
</evidence>
<dbReference type="GO" id="GO:0042597">
    <property type="term" value="C:periplasmic space"/>
    <property type="evidence" value="ECO:0007669"/>
    <property type="project" value="UniProtKB-SubCell"/>
</dbReference>
<comment type="subcellular location">
    <subcellularLocation>
        <location evidence="1">Periplasm</location>
    </subcellularLocation>
</comment>
<gene>
    <name evidence="5" type="ORF">SAMN04488042_106230</name>
</gene>
<evidence type="ECO:0000313" key="6">
    <source>
        <dbReference type="Proteomes" id="UP000199144"/>
    </source>
</evidence>
<dbReference type="AlphaFoldDB" id="A0A1I4Q820"/>
<name>A0A1I4Q820_9RHOB</name>
<dbReference type="Gene3D" id="3.40.190.170">
    <property type="entry name" value="Bacterial extracellular solute-binding protein, family 7"/>
    <property type="match status" value="1"/>
</dbReference>
<evidence type="ECO:0000313" key="5">
    <source>
        <dbReference type="EMBL" id="SFM36238.1"/>
    </source>
</evidence>
<dbReference type="EMBL" id="FOTQ01000006">
    <property type="protein sequence ID" value="SFM36238.1"/>
    <property type="molecule type" value="Genomic_DNA"/>
</dbReference>
<dbReference type="STRING" id="254406.SAMN04488042_106230"/>
<dbReference type="RefSeq" id="WP_242654817.1">
    <property type="nucleotide sequence ID" value="NZ_FOTQ01000006.1"/>
</dbReference>
<evidence type="ECO:0000256" key="1">
    <source>
        <dbReference type="ARBA" id="ARBA00004418"/>
    </source>
</evidence>